<evidence type="ECO:0000256" key="2">
    <source>
        <dbReference type="ARBA" id="ARBA00023018"/>
    </source>
</evidence>
<dbReference type="Proteomes" id="UP000695023">
    <property type="component" value="Unplaced"/>
</dbReference>
<protein>
    <submittedName>
        <fullName evidence="8 10">Noelin-like</fullName>
    </submittedName>
</protein>
<accession>A0A3B4H0A4</accession>
<keyword evidence="6" id="KW-0175">Coiled coil</keyword>
<evidence type="ECO:0000256" key="3">
    <source>
        <dbReference type="ARBA" id="ARBA00023157"/>
    </source>
</evidence>
<gene>
    <name evidence="10" type="primary">LOC102210327</name>
</gene>
<proteinExistence type="predicted"/>
<keyword evidence="2" id="KW-0770">Synapse</keyword>
<feature type="domain" description="Noelin" evidence="7">
    <location>
        <begin position="37"/>
        <end position="134"/>
    </location>
</feature>
<dbReference type="Pfam" id="PF12308">
    <property type="entry name" value="Noelin-1"/>
    <property type="match status" value="1"/>
</dbReference>
<evidence type="ECO:0000313" key="9">
    <source>
        <dbReference type="Proteomes" id="UP000695023"/>
    </source>
</evidence>
<dbReference type="InterPro" id="IPR050605">
    <property type="entry name" value="Olfactomedin-like_domain"/>
</dbReference>
<keyword evidence="1" id="KW-0732">Signal</keyword>
<evidence type="ECO:0000313" key="8">
    <source>
        <dbReference type="Ensembl" id="ENSPNYP00000026926.1"/>
    </source>
</evidence>
<dbReference type="PANTHER" id="PTHR23192:SF34">
    <property type="entry name" value="NOELIN"/>
    <property type="match status" value="1"/>
</dbReference>
<keyword evidence="3" id="KW-1015">Disulfide bond</keyword>
<keyword evidence="9" id="KW-1185">Reference proteome</keyword>
<dbReference type="GeneID" id="102210327"/>
<dbReference type="RefSeq" id="XP_005754560.1">
    <property type="nucleotide sequence ID" value="XM_005754503.1"/>
</dbReference>
<dbReference type="InterPro" id="IPR022082">
    <property type="entry name" value="Noelin_dom"/>
</dbReference>
<evidence type="ECO:0000256" key="6">
    <source>
        <dbReference type="SAM" id="Coils"/>
    </source>
</evidence>
<dbReference type="AlphaFoldDB" id="A0A3B4H0A4"/>
<feature type="coiled-coil region" evidence="6">
    <location>
        <begin position="76"/>
        <end position="124"/>
    </location>
</feature>
<reference evidence="10" key="2">
    <citation type="submission" date="2025-04" db="UniProtKB">
        <authorList>
            <consortium name="RefSeq"/>
        </authorList>
    </citation>
    <scope>IDENTIFICATION</scope>
</reference>
<evidence type="ECO:0000256" key="1">
    <source>
        <dbReference type="ARBA" id="ARBA00022729"/>
    </source>
</evidence>
<dbReference type="PANTHER" id="PTHR23192">
    <property type="entry name" value="OLFACTOMEDIN-RELATED"/>
    <property type="match status" value="1"/>
</dbReference>
<dbReference type="GO" id="GO:0005615">
    <property type="term" value="C:extracellular space"/>
    <property type="evidence" value="ECO:0007669"/>
    <property type="project" value="TreeGrafter"/>
</dbReference>
<dbReference type="OrthoDB" id="8626508at2759"/>
<dbReference type="GO" id="GO:0007165">
    <property type="term" value="P:signal transduction"/>
    <property type="evidence" value="ECO:0007669"/>
    <property type="project" value="TreeGrafter"/>
</dbReference>
<dbReference type="Ensembl" id="ENSPNYT00000027586.1">
    <property type="protein sequence ID" value="ENSPNYP00000026926.1"/>
    <property type="gene ID" value="ENSPNYG00000020310.1"/>
</dbReference>
<reference evidence="8" key="1">
    <citation type="submission" date="2023-09" db="UniProtKB">
        <authorList>
            <consortium name="Ensembl"/>
        </authorList>
    </citation>
    <scope>IDENTIFICATION</scope>
</reference>
<organism evidence="8">
    <name type="scientific">Pundamilia nyererei</name>
    <dbReference type="NCBI Taxonomy" id="303518"/>
    <lineage>
        <taxon>Eukaryota</taxon>
        <taxon>Metazoa</taxon>
        <taxon>Chordata</taxon>
        <taxon>Craniata</taxon>
        <taxon>Vertebrata</taxon>
        <taxon>Euteleostomi</taxon>
        <taxon>Actinopterygii</taxon>
        <taxon>Neopterygii</taxon>
        <taxon>Teleostei</taxon>
        <taxon>Neoteleostei</taxon>
        <taxon>Acanthomorphata</taxon>
        <taxon>Ovalentaria</taxon>
        <taxon>Cichlomorphae</taxon>
        <taxon>Cichliformes</taxon>
        <taxon>Cichlidae</taxon>
        <taxon>African cichlids</taxon>
        <taxon>Pseudocrenilabrinae</taxon>
        <taxon>Haplochromini</taxon>
        <taxon>Pundamilia</taxon>
    </lineage>
</organism>
<evidence type="ECO:0000259" key="7">
    <source>
        <dbReference type="Pfam" id="PF12308"/>
    </source>
</evidence>
<evidence type="ECO:0000256" key="5">
    <source>
        <dbReference type="ARBA" id="ARBA00034103"/>
    </source>
</evidence>
<evidence type="ECO:0000313" key="10">
    <source>
        <dbReference type="RefSeq" id="XP_005754560.1"/>
    </source>
</evidence>
<sequence length="165" mass="18776">MCLAFEEKEMESEENLLSAYLLLLLLGSHFTLVGPSTPEEGWQVYSSAQDSEGRCVCTVVAPQQTVCSRDARTKQLRQLLEKVQNMSQSIEALDQRSQRDLQFVEKMEVQLKGLENKFKQVEDGHESNIARQYKVLCPHHETEQSINNFVVSLSLSLSLSLNKEQ</sequence>
<name>A0A3B4H0A4_9CICH</name>
<dbReference type="GeneTree" id="ENSGT00940000156959"/>
<dbReference type="GO" id="GO:0045202">
    <property type="term" value="C:synapse"/>
    <property type="evidence" value="ECO:0007669"/>
    <property type="project" value="UniProtKB-SubCell"/>
</dbReference>
<comment type="subcellular location">
    <subcellularLocation>
        <location evidence="5">Synapse</location>
    </subcellularLocation>
</comment>
<evidence type="ECO:0000256" key="4">
    <source>
        <dbReference type="ARBA" id="ARBA00023180"/>
    </source>
</evidence>
<keyword evidence="4" id="KW-0325">Glycoprotein</keyword>